<gene>
    <name evidence="2" type="ORF">LIER_35793</name>
</gene>
<sequence length="144" mass="15485">MPPPQIATTPTGVLCRCRPRLPCLQWRILPSSWPATSDSPSISTELPVSTSIRQTSKLGISRMMTRGSSWGHSIPSKSFLEKDKSGNSGRAPLLLHICPSRSSRISPSPSAPRDNVDPSGNVRRSVRGSRPVPIKGPCCAPYVG</sequence>
<keyword evidence="3" id="KW-1185">Reference proteome</keyword>
<dbReference type="AlphaFoldDB" id="A0AAV3P0G2"/>
<dbReference type="EMBL" id="BAABME010015928">
    <property type="protein sequence ID" value="GAA0143690.1"/>
    <property type="molecule type" value="Genomic_DNA"/>
</dbReference>
<evidence type="ECO:0000313" key="2">
    <source>
        <dbReference type="EMBL" id="GAA0143690.1"/>
    </source>
</evidence>
<evidence type="ECO:0000313" key="3">
    <source>
        <dbReference type="Proteomes" id="UP001454036"/>
    </source>
</evidence>
<evidence type="ECO:0000256" key="1">
    <source>
        <dbReference type="SAM" id="MobiDB-lite"/>
    </source>
</evidence>
<organism evidence="2 3">
    <name type="scientific">Lithospermum erythrorhizon</name>
    <name type="common">Purple gromwell</name>
    <name type="synonym">Lithospermum officinale var. erythrorhizon</name>
    <dbReference type="NCBI Taxonomy" id="34254"/>
    <lineage>
        <taxon>Eukaryota</taxon>
        <taxon>Viridiplantae</taxon>
        <taxon>Streptophyta</taxon>
        <taxon>Embryophyta</taxon>
        <taxon>Tracheophyta</taxon>
        <taxon>Spermatophyta</taxon>
        <taxon>Magnoliopsida</taxon>
        <taxon>eudicotyledons</taxon>
        <taxon>Gunneridae</taxon>
        <taxon>Pentapetalae</taxon>
        <taxon>asterids</taxon>
        <taxon>lamiids</taxon>
        <taxon>Boraginales</taxon>
        <taxon>Boraginaceae</taxon>
        <taxon>Boraginoideae</taxon>
        <taxon>Lithospermeae</taxon>
        <taxon>Lithospermum</taxon>
    </lineage>
</organism>
<dbReference type="Proteomes" id="UP001454036">
    <property type="component" value="Unassembled WGS sequence"/>
</dbReference>
<protein>
    <submittedName>
        <fullName evidence="2">Uncharacterized protein</fullName>
    </submittedName>
</protein>
<proteinExistence type="predicted"/>
<comment type="caution">
    <text evidence="2">The sequence shown here is derived from an EMBL/GenBank/DDBJ whole genome shotgun (WGS) entry which is preliminary data.</text>
</comment>
<feature type="region of interest" description="Disordered" evidence="1">
    <location>
        <begin position="66"/>
        <end position="133"/>
    </location>
</feature>
<accession>A0AAV3P0G2</accession>
<feature type="compositionally biased region" description="Low complexity" evidence="1">
    <location>
        <begin position="99"/>
        <end position="133"/>
    </location>
</feature>
<name>A0AAV3P0G2_LITER</name>
<reference evidence="2 3" key="1">
    <citation type="submission" date="2024-01" db="EMBL/GenBank/DDBJ databases">
        <title>The complete chloroplast genome sequence of Lithospermum erythrorhizon: insights into the phylogenetic relationship among Boraginaceae species and the maternal lineages of purple gromwells.</title>
        <authorList>
            <person name="Okada T."/>
            <person name="Watanabe K."/>
        </authorList>
    </citation>
    <scope>NUCLEOTIDE SEQUENCE [LARGE SCALE GENOMIC DNA]</scope>
</reference>